<proteinExistence type="predicted"/>
<dbReference type="RefSeq" id="WP_318749240.1">
    <property type="nucleotide sequence ID" value="NZ_JAWUDL010000040.1"/>
</dbReference>
<sequence>MRYAVAMSDEYSQPTLELSRTFEGWWLPRRPLCCDDDYAALRRRSRADALRCKHIEANPSALVNTIVVDIDDANAKAMALWGHRGMLPNWIAENPANGHAHAGWVLTYPVPRTDMARLRPLKLLHAATEGLRRSCDGDMGYAGLLMKNPEHPAWASEIVEHDTYDLDDLRAALEDAGDMPPASWRRTKRAQTVGLGRNCALFDKARTLAYRYVRRLPDRSEASSEELRLYVRCTCHELNTEFPAPLPAREVEDIAKSIHKWIITRSCMWRDGAIANAATFITIQSARGKKSGEARLTKRTEMLARYEQEVLEKCR</sequence>
<name>A0AAW9CPJ3_BIFLN</name>
<gene>
    <name evidence="2" type="ORF">SCX10_10660</name>
</gene>
<dbReference type="InterPro" id="IPR014820">
    <property type="entry name" value="PriCT_1"/>
</dbReference>
<accession>A0AAW9CPJ3</accession>
<evidence type="ECO:0000313" key="2">
    <source>
        <dbReference type="EMBL" id="MDW7547251.1"/>
    </source>
</evidence>
<organism evidence="2 3">
    <name type="scientific">Bifidobacterium longum</name>
    <dbReference type="NCBI Taxonomy" id="216816"/>
    <lineage>
        <taxon>Bacteria</taxon>
        <taxon>Bacillati</taxon>
        <taxon>Actinomycetota</taxon>
        <taxon>Actinomycetes</taxon>
        <taxon>Bifidobacteriales</taxon>
        <taxon>Bifidobacteriaceae</taxon>
        <taxon>Bifidobacterium</taxon>
    </lineage>
</organism>
<dbReference type="Gene3D" id="1.10.340.50">
    <property type="match status" value="1"/>
</dbReference>
<dbReference type="Pfam" id="PF03090">
    <property type="entry name" value="Replicase"/>
    <property type="match status" value="1"/>
</dbReference>
<dbReference type="Pfam" id="PF08708">
    <property type="entry name" value="PriCT_1"/>
    <property type="match status" value="1"/>
</dbReference>
<feature type="domain" description="Primase C-terminal 1" evidence="1">
    <location>
        <begin position="195"/>
        <end position="261"/>
    </location>
</feature>
<comment type="caution">
    <text evidence="2">The sequence shown here is derived from an EMBL/GenBank/DDBJ whole genome shotgun (WGS) entry which is preliminary data.</text>
</comment>
<dbReference type="Proteomes" id="UP001272183">
    <property type="component" value="Unassembled WGS sequence"/>
</dbReference>
<reference evidence="2" key="1">
    <citation type="submission" date="2023-10" db="EMBL/GenBank/DDBJ databases">
        <title>Supernatant from a Refined Defined Microbial Community Protects Mice from Clostridioides difficile Infection.</title>
        <authorList>
            <person name="Douchant K."/>
            <person name="He S.-M."/>
            <person name="Noordhof C."/>
            <person name="Greenlaw J."/>
            <person name="Schroeter K."/>
            <person name="Vancuren S.J."/>
            <person name="Sjaarda C."/>
            <person name="Allen-Vercoe E."/>
            <person name="Gloor G.B."/>
            <person name="Vanner S.J."/>
            <person name="Petrof E.O."/>
            <person name="Sheth P.M."/>
            <person name="Guzman M."/>
        </authorList>
    </citation>
    <scope>NUCLEOTIDE SEQUENCE</scope>
    <source>
        <strain evidence="2">16-6-I_4_FM</strain>
    </source>
</reference>
<protein>
    <submittedName>
        <fullName evidence="2">Replication initiation protein</fullName>
    </submittedName>
</protein>
<dbReference type="AlphaFoldDB" id="A0AAW9CPJ3"/>
<evidence type="ECO:0000313" key="3">
    <source>
        <dbReference type="Proteomes" id="UP001272183"/>
    </source>
</evidence>
<dbReference type="InterPro" id="IPR004322">
    <property type="entry name" value="Plasmid_replicase_bac"/>
</dbReference>
<dbReference type="EMBL" id="JAWUDL010000040">
    <property type="protein sequence ID" value="MDW7547251.1"/>
    <property type="molecule type" value="Genomic_DNA"/>
</dbReference>
<evidence type="ECO:0000259" key="1">
    <source>
        <dbReference type="Pfam" id="PF08708"/>
    </source>
</evidence>